<organism evidence="5">
    <name type="scientific">mine drainage metagenome</name>
    <dbReference type="NCBI Taxonomy" id="410659"/>
    <lineage>
        <taxon>unclassified sequences</taxon>
        <taxon>metagenomes</taxon>
        <taxon>ecological metagenomes</taxon>
    </lineage>
</organism>
<dbReference type="Pfam" id="PF00155">
    <property type="entry name" value="Aminotran_1_2"/>
    <property type="match status" value="1"/>
</dbReference>
<dbReference type="EC" id="2.3.1.47" evidence="5"/>
<dbReference type="InterPro" id="IPR050087">
    <property type="entry name" value="AON_synthase_class-II"/>
</dbReference>
<comment type="caution">
    <text evidence="5">The sequence shown here is derived from an EMBL/GenBank/DDBJ whole genome shotgun (WGS) entry which is preliminary data.</text>
</comment>
<accession>A0A1J5NZY5</accession>
<dbReference type="InterPro" id="IPR015424">
    <property type="entry name" value="PyrdxlP-dep_Trfase"/>
</dbReference>
<evidence type="ECO:0000313" key="5">
    <source>
        <dbReference type="EMBL" id="OIQ64346.1"/>
    </source>
</evidence>
<dbReference type="InterPro" id="IPR001917">
    <property type="entry name" value="Aminotrans_II_pyridoxalP_BS"/>
</dbReference>
<evidence type="ECO:0000256" key="2">
    <source>
        <dbReference type="ARBA" id="ARBA00022679"/>
    </source>
</evidence>
<dbReference type="Gene3D" id="3.90.1150.10">
    <property type="entry name" value="Aspartate Aminotransferase, domain 1"/>
    <property type="match status" value="1"/>
</dbReference>
<sequence>MFGTNSYLGLNFHPACIEASVKAARHFGTGSTASRVAAGNHRLHVMLERDIAAFYGRTDAVVFSTGFMANLGVISALARKGDVIFADAHCHASIFDACRLSGAQVETFSHNDSGDLERLFATSKVPGPQTLVVCEGLYSVRGDLGDLNGLTAFARRHGAVVLVDEAHSLGIYGRNGRGIAEHLGVEADVDVIVGTFSKSIGGIGGYAVSSSSALRALRFMSRSYLYTASLPPPTVVAAREAVRLIKTQPRLREDLWRNATALHAGLTAIGVQPCAEPGPVGCIRMAGLSAGYQFWKALLDRGIYVYLLLPPSTPDGEVVLRFSVSAAHTPDHIKMAIDAAAEVSKLLATA</sequence>
<comment type="cofactor">
    <cofactor evidence="1">
        <name>pyridoxal 5'-phosphate</name>
        <dbReference type="ChEBI" id="CHEBI:597326"/>
    </cofactor>
</comment>
<protein>
    <submittedName>
        <fullName evidence="5">8-amino-7-oxononanoate synthase</fullName>
        <ecNumber evidence="5">2.3.1.47</ecNumber>
    </submittedName>
</protein>
<evidence type="ECO:0000256" key="3">
    <source>
        <dbReference type="ARBA" id="ARBA00022898"/>
    </source>
</evidence>
<dbReference type="PROSITE" id="PS00599">
    <property type="entry name" value="AA_TRANSFER_CLASS_2"/>
    <property type="match status" value="1"/>
</dbReference>
<dbReference type="EMBL" id="MLJW01008200">
    <property type="protein sequence ID" value="OIQ64346.1"/>
    <property type="molecule type" value="Genomic_DNA"/>
</dbReference>
<feature type="domain" description="Aminotransferase class I/classII large" evidence="4">
    <location>
        <begin position="2"/>
        <end position="339"/>
    </location>
</feature>
<dbReference type="PANTHER" id="PTHR13693">
    <property type="entry name" value="CLASS II AMINOTRANSFERASE/8-AMINO-7-OXONONANOATE SYNTHASE"/>
    <property type="match status" value="1"/>
</dbReference>
<reference evidence="5" key="1">
    <citation type="submission" date="2016-10" db="EMBL/GenBank/DDBJ databases">
        <title>Sequence of Gallionella enrichment culture.</title>
        <authorList>
            <person name="Poehlein A."/>
            <person name="Muehling M."/>
            <person name="Daniel R."/>
        </authorList>
    </citation>
    <scope>NUCLEOTIDE SEQUENCE</scope>
</reference>
<dbReference type="GO" id="GO:0030170">
    <property type="term" value="F:pyridoxal phosphate binding"/>
    <property type="evidence" value="ECO:0007669"/>
    <property type="project" value="InterPro"/>
</dbReference>
<evidence type="ECO:0000259" key="4">
    <source>
        <dbReference type="Pfam" id="PF00155"/>
    </source>
</evidence>
<dbReference type="AlphaFoldDB" id="A0A1J5NZY5"/>
<keyword evidence="5" id="KW-0012">Acyltransferase</keyword>
<name>A0A1J5NZY5_9ZZZZ</name>
<keyword evidence="2 5" id="KW-0808">Transferase</keyword>
<dbReference type="SUPFAM" id="SSF53383">
    <property type="entry name" value="PLP-dependent transferases"/>
    <property type="match status" value="1"/>
</dbReference>
<keyword evidence="3" id="KW-0663">Pyridoxal phosphate</keyword>
<dbReference type="Gene3D" id="3.40.640.10">
    <property type="entry name" value="Type I PLP-dependent aspartate aminotransferase-like (Major domain)"/>
    <property type="match status" value="1"/>
</dbReference>
<dbReference type="GO" id="GO:0008710">
    <property type="term" value="F:8-amino-7-oxononanoate synthase activity"/>
    <property type="evidence" value="ECO:0007669"/>
    <property type="project" value="UniProtKB-EC"/>
</dbReference>
<evidence type="ECO:0000256" key="1">
    <source>
        <dbReference type="ARBA" id="ARBA00001933"/>
    </source>
</evidence>
<dbReference type="InterPro" id="IPR015422">
    <property type="entry name" value="PyrdxlP-dep_Trfase_small"/>
</dbReference>
<proteinExistence type="predicted"/>
<gene>
    <name evidence="5" type="primary">bioF_15</name>
    <name evidence="5" type="ORF">GALL_541030</name>
</gene>
<dbReference type="InterPro" id="IPR004839">
    <property type="entry name" value="Aminotransferase_I/II_large"/>
</dbReference>
<dbReference type="InterPro" id="IPR015421">
    <property type="entry name" value="PyrdxlP-dep_Trfase_major"/>
</dbReference>